<keyword evidence="2" id="KW-1185">Reference proteome</keyword>
<dbReference type="SUPFAM" id="SSF51905">
    <property type="entry name" value="FAD/NAD(P)-binding domain"/>
    <property type="match status" value="1"/>
</dbReference>
<organism evidence="1 2">
    <name type="scientific">Nocardia callitridis</name>
    <dbReference type="NCBI Taxonomy" id="648753"/>
    <lineage>
        <taxon>Bacteria</taxon>
        <taxon>Bacillati</taxon>
        <taxon>Actinomycetota</taxon>
        <taxon>Actinomycetes</taxon>
        <taxon>Mycobacteriales</taxon>
        <taxon>Nocardiaceae</taxon>
        <taxon>Nocardia</taxon>
    </lineage>
</organism>
<dbReference type="PANTHER" id="PTHR39757">
    <property type="match status" value="1"/>
</dbReference>
<protein>
    <submittedName>
        <fullName evidence="1">Lycopene cyclase family protein</fullName>
    </submittedName>
</protein>
<evidence type="ECO:0000313" key="2">
    <source>
        <dbReference type="Proteomes" id="UP001500603"/>
    </source>
</evidence>
<comment type="caution">
    <text evidence="1">The sequence shown here is derived from an EMBL/GenBank/DDBJ whole genome shotgun (WGS) entry which is preliminary data.</text>
</comment>
<dbReference type="Proteomes" id="UP001500603">
    <property type="component" value="Unassembled WGS sequence"/>
</dbReference>
<name>A0ABP9K8T3_9NOCA</name>
<dbReference type="Pfam" id="PF05834">
    <property type="entry name" value="Lycopene_cycl"/>
    <property type="match status" value="1"/>
</dbReference>
<dbReference type="Gene3D" id="3.50.50.60">
    <property type="entry name" value="FAD/NAD(P)-binding domain"/>
    <property type="match status" value="1"/>
</dbReference>
<dbReference type="EMBL" id="BAABJM010000002">
    <property type="protein sequence ID" value="GAA5053382.1"/>
    <property type="molecule type" value="Genomic_DNA"/>
</dbReference>
<gene>
    <name evidence="1" type="ORF">GCM10023318_27170</name>
</gene>
<dbReference type="PANTHER" id="PTHR39757:SF5">
    <property type="entry name" value="OS02G0190600 PROTEIN"/>
    <property type="match status" value="1"/>
</dbReference>
<dbReference type="InterPro" id="IPR036188">
    <property type="entry name" value="FAD/NAD-bd_sf"/>
</dbReference>
<proteinExistence type="predicted"/>
<evidence type="ECO:0000313" key="1">
    <source>
        <dbReference type="EMBL" id="GAA5053382.1"/>
    </source>
</evidence>
<reference evidence="2" key="1">
    <citation type="journal article" date="2019" name="Int. J. Syst. Evol. Microbiol.">
        <title>The Global Catalogue of Microorganisms (GCM) 10K type strain sequencing project: providing services to taxonomists for standard genome sequencing and annotation.</title>
        <authorList>
            <consortium name="The Broad Institute Genomics Platform"/>
            <consortium name="The Broad Institute Genome Sequencing Center for Infectious Disease"/>
            <person name="Wu L."/>
            <person name="Ma J."/>
        </authorList>
    </citation>
    <scope>NUCLEOTIDE SEQUENCE [LARGE SCALE GENOMIC DNA]</scope>
    <source>
        <strain evidence="2">JCM 18298</strain>
    </source>
</reference>
<accession>A0ABP9K8T3</accession>
<sequence>MDAEVIVCGLGPAGRALVHRCVRHGVDVVAIDSAPQRRWAATYAAWRDELPDWLPENVIGARIESPAVWGTRPQRLDREYVVFDNTRLRETLDIDGARVRTGRVLELTATNVELADGTRLSASRVIDARGVARSPVLAEQTAYGLVVDAREYPAQPLFMDWRQDNGADPDAPPSFLYAVPLDADTVLLEETCLVGRPALAPWALRDRLQHRLRVRGIGPADDARVERVRFPVQSQHVGRDRFGAAGGFTHPATGYSVAAALAAADAVATGASACPASARAVHLLRSAGLRALLALAPTELPVFFDAFFALPTDLQRAYLSGRTDPRATAHAMRALFTTLPPALRRRVALATLGLPILSRPRPGSAMME</sequence>